<sequence length="122" mass="14076">MAESLFAVCLICVSGLCCSNSQWRDCQAEKMKSDACSQKRPAPENLRTPPTNASPQHPQPQHHNNITSHTPSRLPHLLLLNHNPLLHLRDKLLDLHRNRHDRFRSLFPHRLVSQRQGFEFGF</sequence>
<dbReference type="EMBL" id="JBBJBU010000006">
    <property type="protein sequence ID" value="KAK7204973.1"/>
    <property type="molecule type" value="Genomic_DNA"/>
</dbReference>
<accession>A0ABR1F788</accession>
<feature type="chain" id="PRO_5046694456" description="Secreted protein" evidence="2">
    <location>
        <begin position="29"/>
        <end position="122"/>
    </location>
</feature>
<feature type="region of interest" description="Disordered" evidence="1">
    <location>
        <begin position="32"/>
        <end position="72"/>
    </location>
</feature>
<gene>
    <name evidence="3" type="ORF">BZA70DRAFT_167365</name>
</gene>
<comment type="caution">
    <text evidence="3">The sequence shown here is derived from an EMBL/GenBank/DDBJ whole genome shotgun (WGS) entry which is preliminary data.</text>
</comment>
<evidence type="ECO:0008006" key="5">
    <source>
        <dbReference type="Google" id="ProtNLM"/>
    </source>
</evidence>
<protein>
    <recommendedName>
        <fullName evidence="5">Secreted protein</fullName>
    </recommendedName>
</protein>
<feature type="compositionally biased region" description="Polar residues" evidence="1">
    <location>
        <begin position="48"/>
        <end position="71"/>
    </location>
</feature>
<name>A0ABR1F788_9ASCO</name>
<evidence type="ECO:0000256" key="2">
    <source>
        <dbReference type="SAM" id="SignalP"/>
    </source>
</evidence>
<feature type="signal peptide" evidence="2">
    <location>
        <begin position="1"/>
        <end position="28"/>
    </location>
</feature>
<organism evidence="3 4">
    <name type="scientific">Myxozyma melibiosi</name>
    <dbReference type="NCBI Taxonomy" id="54550"/>
    <lineage>
        <taxon>Eukaryota</taxon>
        <taxon>Fungi</taxon>
        <taxon>Dikarya</taxon>
        <taxon>Ascomycota</taxon>
        <taxon>Saccharomycotina</taxon>
        <taxon>Lipomycetes</taxon>
        <taxon>Lipomycetales</taxon>
        <taxon>Lipomycetaceae</taxon>
        <taxon>Myxozyma</taxon>
    </lineage>
</organism>
<dbReference type="GeneID" id="90035355"/>
<evidence type="ECO:0000313" key="4">
    <source>
        <dbReference type="Proteomes" id="UP001498771"/>
    </source>
</evidence>
<dbReference type="RefSeq" id="XP_064768006.1">
    <property type="nucleotide sequence ID" value="XM_064909843.1"/>
</dbReference>
<evidence type="ECO:0000256" key="1">
    <source>
        <dbReference type="SAM" id="MobiDB-lite"/>
    </source>
</evidence>
<dbReference type="Proteomes" id="UP001498771">
    <property type="component" value="Unassembled WGS sequence"/>
</dbReference>
<proteinExistence type="predicted"/>
<keyword evidence="2" id="KW-0732">Signal</keyword>
<keyword evidence="4" id="KW-1185">Reference proteome</keyword>
<reference evidence="3 4" key="1">
    <citation type="submission" date="2024-03" db="EMBL/GenBank/DDBJ databases">
        <title>Genome-scale model development and genomic sequencing of the oleaginous clade Lipomyces.</title>
        <authorList>
            <consortium name="Lawrence Berkeley National Laboratory"/>
            <person name="Czajka J.J."/>
            <person name="Han Y."/>
            <person name="Kim J."/>
            <person name="Mondo S.J."/>
            <person name="Hofstad B.A."/>
            <person name="Robles A."/>
            <person name="Haridas S."/>
            <person name="Riley R."/>
            <person name="LaButti K."/>
            <person name="Pangilinan J."/>
            <person name="Andreopoulos W."/>
            <person name="Lipzen A."/>
            <person name="Yan J."/>
            <person name="Wang M."/>
            <person name="Ng V."/>
            <person name="Grigoriev I.V."/>
            <person name="Spatafora J.W."/>
            <person name="Magnuson J.K."/>
            <person name="Baker S.E."/>
            <person name="Pomraning K.R."/>
        </authorList>
    </citation>
    <scope>NUCLEOTIDE SEQUENCE [LARGE SCALE GENOMIC DNA]</scope>
    <source>
        <strain evidence="3 4">Phaff 52-87</strain>
    </source>
</reference>
<evidence type="ECO:0000313" key="3">
    <source>
        <dbReference type="EMBL" id="KAK7204973.1"/>
    </source>
</evidence>